<protein>
    <submittedName>
        <fullName evidence="2">G12206 protein</fullName>
    </submittedName>
</protein>
<gene>
    <name evidence="2" type="primary">g12206</name>
    <name evidence="2" type="ORF">VP750_LOCUS10879</name>
</gene>
<organism evidence="2 3">
    <name type="scientific">Coccomyxa viridis</name>
    <dbReference type="NCBI Taxonomy" id="1274662"/>
    <lineage>
        <taxon>Eukaryota</taxon>
        <taxon>Viridiplantae</taxon>
        <taxon>Chlorophyta</taxon>
        <taxon>core chlorophytes</taxon>
        <taxon>Trebouxiophyceae</taxon>
        <taxon>Trebouxiophyceae incertae sedis</taxon>
        <taxon>Coccomyxaceae</taxon>
        <taxon>Coccomyxa</taxon>
    </lineage>
</organism>
<keyword evidence="1" id="KW-1133">Transmembrane helix</keyword>
<dbReference type="PANTHER" id="PTHR39113:SF1">
    <property type="entry name" value="MEMBRANE LIPOPROTEIN"/>
    <property type="match status" value="1"/>
</dbReference>
<sequence length="223" mass="24225">MGQQGYISGLFSLLLKVFSLGSFLIGIGFIAFGCVLESPPKAFVPGALVAIGVFAIVSSAVGYAGSQFKPFFLMLYLIAGTVSTTLQLLLVLGIFGAQDRVADEIMAADSTGTQHFDRDYLVEKLNVGKWIFLWVVLAEGISLGLAMMMRSMGELHGKYENMEQEEADQLRSLEIQNIRGGLGSSAGQQHAQAGFGKLAGKMAKKYGQKANTDFYEGQRWFNR</sequence>
<dbReference type="Proteomes" id="UP001497392">
    <property type="component" value="Unassembled WGS sequence"/>
</dbReference>
<feature type="transmembrane region" description="Helical" evidence="1">
    <location>
        <begin position="42"/>
        <end position="64"/>
    </location>
</feature>
<evidence type="ECO:0000256" key="1">
    <source>
        <dbReference type="SAM" id="Phobius"/>
    </source>
</evidence>
<feature type="transmembrane region" description="Helical" evidence="1">
    <location>
        <begin position="130"/>
        <end position="149"/>
    </location>
</feature>
<comment type="caution">
    <text evidence="2">The sequence shown here is derived from an EMBL/GenBank/DDBJ whole genome shotgun (WGS) entry which is preliminary data.</text>
</comment>
<proteinExistence type="predicted"/>
<name>A0ABP1GGT6_9CHLO</name>
<reference evidence="2 3" key="1">
    <citation type="submission" date="2024-06" db="EMBL/GenBank/DDBJ databases">
        <authorList>
            <person name="Kraege A."/>
            <person name="Thomma B."/>
        </authorList>
    </citation>
    <scope>NUCLEOTIDE SEQUENCE [LARGE SCALE GENOMIC DNA]</scope>
</reference>
<keyword evidence="3" id="KW-1185">Reference proteome</keyword>
<keyword evidence="1" id="KW-0472">Membrane</keyword>
<keyword evidence="1" id="KW-0812">Transmembrane</keyword>
<dbReference type="PANTHER" id="PTHR39113">
    <property type="entry name" value="MEMBRANE LIPOPROTEIN-RELATED"/>
    <property type="match status" value="1"/>
</dbReference>
<feature type="transmembrane region" description="Helical" evidence="1">
    <location>
        <begin position="12"/>
        <end position="36"/>
    </location>
</feature>
<dbReference type="EMBL" id="CAXHTA020000019">
    <property type="protein sequence ID" value="CAL5228973.1"/>
    <property type="molecule type" value="Genomic_DNA"/>
</dbReference>
<evidence type="ECO:0000313" key="2">
    <source>
        <dbReference type="EMBL" id="CAL5228973.1"/>
    </source>
</evidence>
<evidence type="ECO:0000313" key="3">
    <source>
        <dbReference type="Proteomes" id="UP001497392"/>
    </source>
</evidence>
<accession>A0ABP1GGT6</accession>
<feature type="transmembrane region" description="Helical" evidence="1">
    <location>
        <begin position="71"/>
        <end position="95"/>
    </location>
</feature>